<reference evidence="10 11" key="1">
    <citation type="submission" date="2016-07" db="EMBL/GenBank/DDBJ databases">
        <title>Pervasive Adenine N6-methylation of Active Genes in Fungi.</title>
        <authorList>
            <consortium name="DOE Joint Genome Institute"/>
            <person name="Mondo S.J."/>
            <person name="Dannebaum R.O."/>
            <person name="Kuo R.C."/>
            <person name="Labutti K."/>
            <person name="Haridas S."/>
            <person name="Kuo A."/>
            <person name="Salamov A."/>
            <person name="Ahrendt S.R."/>
            <person name="Lipzen A."/>
            <person name="Sullivan W."/>
            <person name="Andreopoulos W.B."/>
            <person name="Clum A."/>
            <person name="Lindquist E."/>
            <person name="Daum C."/>
            <person name="Ramamoorthy G.K."/>
            <person name="Gryganskyi A."/>
            <person name="Culley D."/>
            <person name="Magnuson J.K."/>
            <person name="James T.Y."/>
            <person name="O'Malley M.A."/>
            <person name="Stajich J.E."/>
            <person name="Spatafora J.W."/>
            <person name="Visel A."/>
            <person name="Grigoriev I.V."/>
        </authorList>
    </citation>
    <scope>NUCLEOTIDE SEQUENCE [LARGE SCALE GENOMIC DNA]</scope>
    <source>
        <strain evidence="10 11">PL171</strain>
    </source>
</reference>
<feature type="compositionally biased region" description="Basic and acidic residues" evidence="8">
    <location>
        <begin position="7"/>
        <end position="22"/>
    </location>
</feature>
<feature type="region of interest" description="Disordered" evidence="8">
    <location>
        <begin position="1"/>
        <end position="39"/>
    </location>
</feature>
<evidence type="ECO:0000256" key="6">
    <source>
        <dbReference type="ARBA" id="ARBA00023242"/>
    </source>
</evidence>
<dbReference type="PANTHER" id="PTHR12942">
    <property type="entry name" value="STEP II SPLICING FACTOR SLU7"/>
    <property type="match status" value="1"/>
</dbReference>
<keyword evidence="5 7" id="KW-0508">mRNA splicing</keyword>
<evidence type="ECO:0000256" key="5">
    <source>
        <dbReference type="ARBA" id="ARBA00023187"/>
    </source>
</evidence>
<dbReference type="Proteomes" id="UP000193411">
    <property type="component" value="Unassembled WGS sequence"/>
</dbReference>
<proteinExistence type="inferred from homology"/>
<dbReference type="GO" id="GO:0000398">
    <property type="term" value="P:mRNA splicing, via spliceosome"/>
    <property type="evidence" value="ECO:0007669"/>
    <property type="project" value="UniProtKB-UniRule"/>
</dbReference>
<evidence type="ECO:0000256" key="7">
    <source>
        <dbReference type="RuleBase" id="RU367071"/>
    </source>
</evidence>
<feature type="domain" description="Pre-mRNA-splicing factor SLU7" evidence="9">
    <location>
        <begin position="140"/>
        <end position="401"/>
    </location>
</feature>
<keyword evidence="4 7" id="KW-0747">Spliceosome</keyword>
<evidence type="ECO:0000256" key="2">
    <source>
        <dbReference type="ARBA" id="ARBA00007203"/>
    </source>
</evidence>
<keyword evidence="3 7" id="KW-0507">mRNA processing</keyword>
<feature type="compositionally biased region" description="Basic and acidic residues" evidence="8">
    <location>
        <begin position="503"/>
        <end position="535"/>
    </location>
</feature>
<dbReference type="GO" id="GO:0030628">
    <property type="term" value="F:pre-mRNA 3'-splice site binding"/>
    <property type="evidence" value="ECO:0007669"/>
    <property type="project" value="UniProtKB-UniRule"/>
</dbReference>
<evidence type="ECO:0000256" key="3">
    <source>
        <dbReference type="ARBA" id="ARBA00022664"/>
    </source>
</evidence>
<feature type="compositionally biased region" description="Basic and acidic residues" evidence="8">
    <location>
        <begin position="331"/>
        <end position="351"/>
    </location>
</feature>
<dbReference type="OrthoDB" id="249612at2759"/>
<dbReference type="AlphaFoldDB" id="A0A1Y2HU46"/>
<evidence type="ECO:0000313" key="10">
    <source>
        <dbReference type="EMBL" id="ORZ38019.1"/>
    </source>
</evidence>
<sequence>MQSTGKLSKEEFQRRQDLEAARKAGTAPPAVDEDGNEINPHIPQYIVQAPWYIDSGIPTLKHQKVSYSASSSSSSSKLNDWYARGARAGPAATKFRKGACENCGAMSHKTKECMERPRKKGAKWTGEDIMADEVVGSVDLGFEAKRDRWNGYDTNEYTQQLKEWEMVEAQRKKIKAKKLDEELKARAARGEEMLAEVDTSSDEDDADEDKYADAADMAGQHVDTKSRQTVRNLRIREDVPKYLRNLDLNSAHYDPKTRSMRENPYKDSKKNPDEVDYAGDAAFRFSGDASKVTETMLFAMRAAERGNDVHAHANPSQAEFAYREHLKKRDEVKDKKKSSILERYGGEEHLSKPPPELLQQTEDYVEYSRTGRVIKGAERVKARSKYAEDQLHNNHTSVWGSYWRDGSWGYACCHNTVYNSYCTGEAGKEANAAAAMFGMSAAASAQAEPVKSLAEQHAERLAEDKKKGKKGADKKPTSSSNNSTVPAHKRKLGELDVQLSSEKLAEALEREKKRQKSEKDGPAGNRWDAKEVTEEELEAHRMLRTRRDDPMANFKDGDV</sequence>
<evidence type="ECO:0000313" key="11">
    <source>
        <dbReference type="Proteomes" id="UP000193411"/>
    </source>
</evidence>
<dbReference type="GO" id="GO:0005681">
    <property type="term" value="C:spliceosomal complex"/>
    <property type="evidence" value="ECO:0007669"/>
    <property type="project" value="UniProtKB-UniRule"/>
</dbReference>
<evidence type="ECO:0000256" key="4">
    <source>
        <dbReference type="ARBA" id="ARBA00022728"/>
    </source>
</evidence>
<evidence type="ECO:0000259" key="9">
    <source>
        <dbReference type="Pfam" id="PF11708"/>
    </source>
</evidence>
<feature type="region of interest" description="Disordered" evidence="8">
    <location>
        <begin position="540"/>
        <end position="559"/>
    </location>
</feature>
<dbReference type="Pfam" id="PF11708">
    <property type="entry name" value="Slu7"/>
    <property type="match status" value="1"/>
</dbReference>
<protein>
    <recommendedName>
        <fullName evidence="7">Pre-mRNA-splicing factor SLU7</fullName>
    </recommendedName>
</protein>
<comment type="caution">
    <text evidence="10">The sequence shown here is derived from an EMBL/GenBank/DDBJ whole genome shotgun (WGS) entry which is preliminary data.</text>
</comment>
<comment type="subunit">
    <text evidence="7">Associated with the spliceosome.</text>
</comment>
<dbReference type="InterPro" id="IPR039974">
    <property type="entry name" value="Splicing_factor_SLU7"/>
</dbReference>
<feature type="region of interest" description="Disordered" evidence="8">
    <location>
        <begin position="331"/>
        <end position="354"/>
    </location>
</feature>
<name>A0A1Y2HU46_9FUNG</name>
<organism evidence="10 11">
    <name type="scientific">Catenaria anguillulae PL171</name>
    <dbReference type="NCBI Taxonomy" id="765915"/>
    <lineage>
        <taxon>Eukaryota</taxon>
        <taxon>Fungi</taxon>
        <taxon>Fungi incertae sedis</taxon>
        <taxon>Blastocladiomycota</taxon>
        <taxon>Blastocladiomycetes</taxon>
        <taxon>Blastocladiales</taxon>
        <taxon>Catenariaceae</taxon>
        <taxon>Catenaria</taxon>
    </lineage>
</organism>
<comment type="similarity">
    <text evidence="2 7">Belongs to the SLU7 family.</text>
</comment>
<accession>A0A1Y2HU46</accession>
<keyword evidence="6 7" id="KW-0539">Nucleus</keyword>
<dbReference type="InterPro" id="IPR021715">
    <property type="entry name" value="Slu7_dom"/>
</dbReference>
<comment type="subcellular location">
    <subcellularLocation>
        <location evidence="1 7">Nucleus</location>
    </subcellularLocation>
</comment>
<dbReference type="STRING" id="765915.A0A1Y2HU46"/>
<feature type="region of interest" description="Disordered" evidence="8">
    <location>
        <begin position="448"/>
        <end position="535"/>
    </location>
</feature>
<feature type="region of interest" description="Disordered" evidence="8">
    <location>
        <begin position="253"/>
        <end position="273"/>
    </location>
</feature>
<evidence type="ECO:0000256" key="1">
    <source>
        <dbReference type="ARBA" id="ARBA00004123"/>
    </source>
</evidence>
<keyword evidence="11" id="KW-1185">Reference proteome</keyword>
<comment type="function">
    <text evidence="7">Involved in pre-mRNA splicing.</text>
</comment>
<dbReference type="PANTHER" id="PTHR12942:SF2">
    <property type="entry name" value="PRE-MRNA-SPLICING FACTOR SLU7"/>
    <property type="match status" value="1"/>
</dbReference>
<evidence type="ECO:0000256" key="8">
    <source>
        <dbReference type="SAM" id="MobiDB-lite"/>
    </source>
</evidence>
<feature type="compositionally biased region" description="Basic and acidic residues" evidence="8">
    <location>
        <begin position="454"/>
        <end position="476"/>
    </location>
</feature>
<dbReference type="EMBL" id="MCFL01000010">
    <property type="protein sequence ID" value="ORZ38019.1"/>
    <property type="molecule type" value="Genomic_DNA"/>
</dbReference>
<gene>
    <name evidence="10" type="ORF">BCR44DRAFT_50233</name>
</gene>